<organism evidence="4 5">
    <name type="scientific">Coemansia erecta</name>
    <dbReference type="NCBI Taxonomy" id="147472"/>
    <lineage>
        <taxon>Eukaryota</taxon>
        <taxon>Fungi</taxon>
        <taxon>Fungi incertae sedis</taxon>
        <taxon>Zoopagomycota</taxon>
        <taxon>Kickxellomycotina</taxon>
        <taxon>Kickxellomycetes</taxon>
        <taxon>Kickxellales</taxon>
        <taxon>Kickxellaceae</taxon>
        <taxon>Coemansia</taxon>
    </lineage>
</organism>
<evidence type="ECO:0000259" key="3">
    <source>
        <dbReference type="PROSITE" id="PS51180"/>
    </source>
</evidence>
<gene>
    <name evidence="4" type="primary">RIM20</name>
    <name evidence="4" type="ORF">LPJ53_005440</name>
</gene>
<dbReference type="PANTHER" id="PTHR23030:SF39">
    <property type="entry name" value="PROGRAMMED CELL DEATH 6-INTERACTING PROTEIN"/>
    <property type="match status" value="1"/>
</dbReference>
<dbReference type="OrthoDB" id="64867at2759"/>
<protein>
    <submittedName>
        <fullName evidence="4">PH-response regulator protein palA/rim20</fullName>
    </submittedName>
</protein>
<feature type="domain" description="BRO1" evidence="3">
    <location>
        <begin position="30"/>
        <end position="431"/>
    </location>
</feature>
<feature type="compositionally biased region" description="Low complexity" evidence="2">
    <location>
        <begin position="509"/>
        <end position="524"/>
    </location>
</feature>
<evidence type="ECO:0000256" key="1">
    <source>
        <dbReference type="ARBA" id="ARBA00038154"/>
    </source>
</evidence>
<dbReference type="InterPro" id="IPR025304">
    <property type="entry name" value="ALIX_V_dom"/>
</dbReference>
<keyword evidence="5" id="KW-1185">Reference proteome</keyword>
<feature type="compositionally biased region" description="Gly residues" evidence="2">
    <location>
        <begin position="10"/>
        <end position="26"/>
    </location>
</feature>
<dbReference type="GO" id="GO:0005768">
    <property type="term" value="C:endosome"/>
    <property type="evidence" value="ECO:0007669"/>
    <property type="project" value="TreeGrafter"/>
</dbReference>
<dbReference type="InterPro" id="IPR004328">
    <property type="entry name" value="BRO1_dom"/>
</dbReference>
<dbReference type="Pfam" id="PF03097">
    <property type="entry name" value="BRO1"/>
    <property type="match status" value="1"/>
</dbReference>
<sequence length="769" mass="83446">MFLLNRLATGVGGSSSGSGSSDGSGADGSGLLAVPLKATEKTQCSGPLAAYIASSYAEPPDAYRDDLRVLDALRDSATAALDASPALLKRLTRYYAQLSFLLSKFPADVNVRFAWHCAFDPAAATAALQDLNLERAAVLFNIAAAYSQLAGRESRADKDGLTKAFGALQNAAGVFAHLARHVVAECPAHLTPDLSPPMLAALEALMLAQAQECAWHRAVLSHMKDANVARIAVHLADLYAHAAECATHASLAQTVPPAWPDALRLKHLYYAAEAQYRRAQDCMANARYGEEVARMLQARELCARAAELVAQDARWAGRVRAPLVEAARAQQGLVASNCERAVRDNDVIYLDPVPPASSLPAIAPYKLAQPAVPSAVDNPGAHLRDSDLGPPLFRALVPFVIHQAASLYEDRKDQLVANSLVKALDELTADCESVLASLNLPHALDAIQKPVGLPPAILVGADEIRSDGGYAGLKYLLDSADRSNAELAALLDTAEAALANEAREDQQLRARPPSSPAACAARPLSSDLTHQLRGQIADLRARLQAARASDATMRAAFGQWEPVLAALSSPREELERIVPSTTANPITDPHHCRIVERLHQYLAEVDIMKRERLKSMEKLRRLAAEDDVTPALNEEMQRLVAQSSTPIMHFELHQFEDVFAQRLDKYTSWKPYIAEELEAQTELLDSIREANQAFLIARSSHPLLQKREQALSNLEQAIQAYRNISFNMHDGSNFYASLEPEVSSVRTQSVDFATSRHIEAEELCGTPQP</sequence>
<dbReference type="SMART" id="SM01041">
    <property type="entry name" value="BRO1"/>
    <property type="match status" value="1"/>
</dbReference>
<accession>A0A9W7XV16</accession>
<evidence type="ECO:0000313" key="4">
    <source>
        <dbReference type="EMBL" id="KAJ1719856.1"/>
    </source>
</evidence>
<dbReference type="Proteomes" id="UP001149813">
    <property type="component" value="Unassembled WGS sequence"/>
</dbReference>
<proteinExistence type="inferred from homology"/>
<evidence type="ECO:0000313" key="5">
    <source>
        <dbReference type="Proteomes" id="UP001149813"/>
    </source>
</evidence>
<dbReference type="Gene3D" id="1.20.140.50">
    <property type="entry name" value="alix/aip1 like domains"/>
    <property type="match status" value="1"/>
</dbReference>
<name>A0A9W7XV16_9FUNG</name>
<dbReference type="Gene3D" id="1.20.120.560">
    <property type="entry name" value="alix/aip1 in complex with the ypdl late domain"/>
    <property type="match status" value="1"/>
</dbReference>
<feature type="non-terminal residue" evidence="4">
    <location>
        <position position="769"/>
    </location>
</feature>
<dbReference type="PROSITE" id="PS51180">
    <property type="entry name" value="BRO1"/>
    <property type="match status" value="1"/>
</dbReference>
<evidence type="ECO:0000256" key="2">
    <source>
        <dbReference type="SAM" id="MobiDB-lite"/>
    </source>
</evidence>
<feature type="region of interest" description="Disordered" evidence="2">
    <location>
        <begin position="504"/>
        <end position="524"/>
    </location>
</feature>
<dbReference type="PANTHER" id="PTHR23030">
    <property type="entry name" value="PCD6 INTERACTING PROTEIN-RELATED"/>
    <property type="match status" value="1"/>
</dbReference>
<dbReference type="Pfam" id="PF13949">
    <property type="entry name" value="ALIX_LYPXL_bnd"/>
    <property type="match status" value="1"/>
</dbReference>
<dbReference type="EMBL" id="JANBOJ010000329">
    <property type="protein sequence ID" value="KAJ1719856.1"/>
    <property type="molecule type" value="Genomic_DNA"/>
</dbReference>
<feature type="region of interest" description="Disordered" evidence="2">
    <location>
        <begin position="1"/>
        <end position="26"/>
    </location>
</feature>
<comment type="similarity">
    <text evidence="1">Belongs to the palA/RIM20 family.</text>
</comment>
<comment type="caution">
    <text evidence="4">The sequence shown here is derived from an EMBL/GenBank/DDBJ whole genome shotgun (WGS) entry which is preliminary data.</text>
</comment>
<dbReference type="InterPro" id="IPR038499">
    <property type="entry name" value="BRO1_sf"/>
</dbReference>
<dbReference type="AlphaFoldDB" id="A0A9W7XV16"/>
<reference evidence="4" key="1">
    <citation type="submission" date="2022-07" db="EMBL/GenBank/DDBJ databases">
        <title>Phylogenomic reconstructions and comparative analyses of Kickxellomycotina fungi.</title>
        <authorList>
            <person name="Reynolds N.K."/>
            <person name="Stajich J.E."/>
            <person name="Barry K."/>
            <person name="Grigoriev I.V."/>
            <person name="Crous P."/>
            <person name="Smith M.E."/>
        </authorList>
    </citation>
    <scope>NUCLEOTIDE SEQUENCE</scope>
    <source>
        <strain evidence="4">NBRC 32514</strain>
    </source>
</reference>
<dbReference type="Gene3D" id="1.25.40.280">
    <property type="entry name" value="alix/aip1 like domains"/>
    <property type="match status" value="1"/>
</dbReference>